<name>A0A0E9XQP9_ANGAN</name>
<sequence>MRAMKNKSPIFTFLYCKQLHKDRPNVLTDHTKDWCESMGSKVVKVWTLKLTIWHIMKKSKTKKMIMS</sequence>
<dbReference type="AlphaFoldDB" id="A0A0E9XQP9"/>
<accession>A0A0E9XQP9</accession>
<reference evidence="1" key="1">
    <citation type="submission" date="2014-11" db="EMBL/GenBank/DDBJ databases">
        <authorList>
            <person name="Amaro Gonzalez C."/>
        </authorList>
    </citation>
    <scope>NUCLEOTIDE SEQUENCE</scope>
</reference>
<reference evidence="1" key="2">
    <citation type="journal article" date="2015" name="Fish Shellfish Immunol.">
        <title>Early steps in the European eel (Anguilla anguilla)-Vibrio vulnificus interaction in the gills: Role of the RtxA13 toxin.</title>
        <authorList>
            <person name="Callol A."/>
            <person name="Pajuelo D."/>
            <person name="Ebbesson L."/>
            <person name="Teles M."/>
            <person name="MacKenzie S."/>
            <person name="Amaro C."/>
        </authorList>
    </citation>
    <scope>NUCLEOTIDE SEQUENCE</scope>
</reference>
<proteinExistence type="predicted"/>
<organism evidence="1">
    <name type="scientific">Anguilla anguilla</name>
    <name type="common">European freshwater eel</name>
    <name type="synonym">Muraena anguilla</name>
    <dbReference type="NCBI Taxonomy" id="7936"/>
    <lineage>
        <taxon>Eukaryota</taxon>
        <taxon>Metazoa</taxon>
        <taxon>Chordata</taxon>
        <taxon>Craniata</taxon>
        <taxon>Vertebrata</taxon>
        <taxon>Euteleostomi</taxon>
        <taxon>Actinopterygii</taxon>
        <taxon>Neopterygii</taxon>
        <taxon>Teleostei</taxon>
        <taxon>Anguilliformes</taxon>
        <taxon>Anguillidae</taxon>
        <taxon>Anguilla</taxon>
    </lineage>
</organism>
<protein>
    <submittedName>
        <fullName evidence="1">Uncharacterized protein</fullName>
    </submittedName>
</protein>
<dbReference type="EMBL" id="GBXM01004559">
    <property type="protein sequence ID" value="JAI04019.1"/>
    <property type="molecule type" value="Transcribed_RNA"/>
</dbReference>
<evidence type="ECO:0000313" key="1">
    <source>
        <dbReference type="EMBL" id="JAI04019.1"/>
    </source>
</evidence>